<proteinExistence type="predicted"/>
<gene>
    <name evidence="1" type="ORF">GCM10022419_070060</name>
</gene>
<comment type="caution">
    <text evidence="1">The sequence shown here is derived from an EMBL/GenBank/DDBJ whole genome shotgun (WGS) entry which is preliminary data.</text>
</comment>
<evidence type="ECO:0000313" key="1">
    <source>
        <dbReference type="EMBL" id="GAA3578589.1"/>
    </source>
</evidence>
<sequence>MYDLSALVRFPQATVRRTRLEWTCHACRLGVVETLVHTHDIAQGLHRDCVPEQDLSAPALARLFPGVPVVDDPWSTLLWATGRLETPGRPRRTGWRWYG</sequence>
<protein>
    <submittedName>
        <fullName evidence="1">Uncharacterized protein</fullName>
    </submittedName>
</protein>
<evidence type="ECO:0000313" key="2">
    <source>
        <dbReference type="Proteomes" id="UP001500630"/>
    </source>
</evidence>
<dbReference type="Proteomes" id="UP001500630">
    <property type="component" value="Unassembled WGS sequence"/>
</dbReference>
<keyword evidence="2" id="KW-1185">Reference proteome</keyword>
<name>A0ABP6Y8I5_9ACTN</name>
<reference evidence="2" key="1">
    <citation type="journal article" date="2019" name="Int. J. Syst. Evol. Microbiol.">
        <title>The Global Catalogue of Microorganisms (GCM) 10K type strain sequencing project: providing services to taxonomists for standard genome sequencing and annotation.</title>
        <authorList>
            <consortium name="The Broad Institute Genomics Platform"/>
            <consortium name="The Broad Institute Genome Sequencing Center for Infectious Disease"/>
            <person name="Wu L."/>
            <person name="Ma J."/>
        </authorList>
    </citation>
    <scope>NUCLEOTIDE SEQUENCE [LARGE SCALE GENOMIC DNA]</scope>
    <source>
        <strain evidence="2">JCM 17326</strain>
    </source>
</reference>
<accession>A0ABP6Y8I5</accession>
<organism evidence="1 2">
    <name type="scientific">Nonomuraea rosea</name>
    <dbReference type="NCBI Taxonomy" id="638574"/>
    <lineage>
        <taxon>Bacteria</taxon>
        <taxon>Bacillati</taxon>
        <taxon>Actinomycetota</taxon>
        <taxon>Actinomycetes</taxon>
        <taxon>Streptosporangiales</taxon>
        <taxon>Streptosporangiaceae</taxon>
        <taxon>Nonomuraea</taxon>
    </lineage>
</organism>
<dbReference type="EMBL" id="BAABDQ010000018">
    <property type="protein sequence ID" value="GAA3578589.1"/>
    <property type="molecule type" value="Genomic_DNA"/>
</dbReference>